<feature type="compositionally biased region" description="Basic and acidic residues" evidence="1">
    <location>
        <begin position="70"/>
        <end position="82"/>
    </location>
</feature>
<protein>
    <recommendedName>
        <fullName evidence="2">C2H2-type domain-containing protein</fullName>
    </recommendedName>
</protein>
<evidence type="ECO:0000256" key="1">
    <source>
        <dbReference type="SAM" id="MobiDB-lite"/>
    </source>
</evidence>
<feature type="compositionally biased region" description="Basic and acidic residues" evidence="1">
    <location>
        <begin position="15"/>
        <end position="31"/>
    </location>
</feature>
<dbReference type="PROSITE" id="PS50157">
    <property type="entry name" value="ZINC_FINGER_C2H2_2"/>
    <property type="match status" value="1"/>
</dbReference>
<evidence type="ECO:0000313" key="4">
    <source>
        <dbReference type="Proteomes" id="UP000058925"/>
    </source>
</evidence>
<evidence type="ECO:0000313" key="3">
    <source>
        <dbReference type="EMBL" id="ALI35975.1"/>
    </source>
</evidence>
<gene>
    <name evidence="3" type="ORF">NMY3_01772</name>
</gene>
<dbReference type="OrthoDB" id="10437at2157"/>
<sequence length="82" mass="9029">MGSDPGTDIPQAQGLDKENVGQHSIDDKKPGGEQCSICGLVARNNIELDEHIKHAHSQRDPNNSDDVYSDEQKIDPFVKTED</sequence>
<dbReference type="GeneID" id="60421777"/>
<dbReference type="InterPro" id="IPR013087">
    <property type="entry name" value="Znf_C2H2_type"/>
</dbReference>
<dbReference type="KEGG" id="taa:NMY3_01772"/>
<organism evidence="3 4">
    <name type="scientific">Candidatus Nitrosocosmicus oleophilus</name>
    <dbReference type="NCBI Taxonomy" id="1353260"/>
    <lineage>
        <taxon>Archaea</taxon>
        <taxon>Nitrososphaerota</taxon>
        <taxon>Nitrososphaeria</taxon>
        <taxon>Nitrososphaerales</taxon>
        <taxon>Nitrososphaeraceae</taxon>
        <taxon>Candidatus Nitrosocosmicus</taxon>
    </lineage>
</organism>
<feature type="region of interest" description="Disordered" evidence="1">
    <location>
        <begin position="1"/>
        <end position="35"/>
    </location>
</feature>
<proteinExistence type="predicted"/>
<name>A0A654LXM9_9ARCH</name>
<dbReference type="EMBL" id="CP012850">
    <property type="protein sequence ID" value="ALI35975.1"/>
    <property type="molecule type" value="Genomic_DNA"/>
</dbReference>
<keyword evidence="4" id="KW-1185">Reference proteome</keyword>
<evidence type="ECO:0000259" key="2">
    <source>
        <dbReference type="PROSITE" id="PS50157"/>
    </source>
</evidence>
<dbReference type="RefSeq" id="WP_196818334.1">
    <property type="nucleotide sequence ID" value="NZ_CP012850.1"/>
</dbReference>
<feature type="region of interest" description="Disordered" evidence="1">
    <location>
        <begin position="53"/>
        <end position="82"/>
    </location>
</feature>
<dbReference type="AlphaFoldDB" id="A0A654LXM9"/>
<accession>A0A654LXM9</accession>
<dbReference type="Proteomes" id="UP000058925">
    <property type="component" value="Chromosome"/>
</dbReference>
<reference evidence="4" key="1">
    <citation type="submission" date="2015-10" db="EMBL/GenBank/DDBJ databases">
        <title>Niche specialization of a soil ammonia-oxidizing archaeon, Candidatus Nitrosocosmicus oleophilus.</title>
        <authorList>
            <person name="Jung M.-Y."/>
            <person name="Rhee S.-K."/>
        </authorList>
    </citation>
    <scope>NUCLEOTIDE SEQUENCE [LARGE SCALE GENOMIC DNA]</scope>
    <source>
        <strain evidence="4">MY3</strain>
    </source>
</reference>
<feature type="domain" description="C2H2-type" evidence="2">
    <location>
        <begin position="33"/>
        <end position="61"/>
    </location>
</feature>